<dbReference type="Proteomes" id="UP001380186">
    <property type="component" value="Chromosome"/>
</dbReference>
<gene>
    <name evidence="2" type="ORF">CRDW_09070</name>
</gene>
<keyword evidence="3" id="KW-1185">Reference proteome</keyword>
<accession>A0ABM8K3T4</accession>
<evidence type="ECO:0000313" key="2">
    <source>
        <dbReference type="EMBL" id="BEV03533.1"/>
    </source>
</evidence>
<organism evidence="2 3">
    <name type="scientific">Chryseobacterium gambrini</name>
    <dbReference type="NCBI Taxonomy" id="373672"/>
    <lineage>
        <taxon>Bacteria</taxon>
        <taxon>Pseudomonadati</taxon>
        <taxon>Bacteroidota</taxon>
        <taxon>Flavobacteriia</taxon>
        <taxon>Flavobacteriales</taxon>
        <taxon>Weeksellaceae</taxon>
        <taxon>Chryseobacterium group</taxon>
        <taxon>Chryseobacterium</taxon>
    </lineage>
</organism>
<name>A0ABM8K3T4_9FLAO</name>
<dbReference type="Gene3D" id="1.10.1200.10">
    <property type="entry name" value="ACP-like"/>
    <property type="match status" value="1"/>
</dbReference>
<protein>
    <submittedName>
        <fullName evidence="2">Acyl carrier protein</fullName>
    </submittedName>
</protein>
<sequence length="78" mass="9059">MDRNYILTKLTPIFREELDNEEIELNDETTASDIEEWDSLSHIQLIVAIEKAFGIRFISSEIQSWNNVGEMIDSIISK</sequence>
<dbReference type="InterPro" id="IPR009081">
    <property type="entry name" value="PP-bd_ACP"/>
</dbReference>
<dbReference type="Pfam" id="PF00550">
    <property type="entry name" value="PP-binding"/>
    <property type="match status" value="1"/>
</dbReference>
<dbReference type="SUPFAM" id="SSF47336">
    <property type="entry name" value="ACP-like"/>
    <property type="match status" value="1"/>
</dbReference>
<reference evidence="2 3" key="1">
    <citation type="journal article" date="2020" name="Microbes Environ.">
        <title>Synthetic bacterial community of duckweed: a simple and stable system to study plant-microbe interactions.</title>
        <authorList>
            <person name="Ishizawa H."/>
            <person name="Tada M."/>
            <person name="Kuroda M."/>
            <person name="Inoue D."/>
            <person name="Futamata H."/>
            <person name="Ike M."/>
        </authorList>
    </citation>
    <scope>NUCLEOTIDE SEQUENCE [LARGE SCALE GENOMIC DNA]</scope>
    <source>
        <strain evidence="2 3">DW100</strain>
    </source>
</reference>
<evidence type="ECO:0000313" key="3">
    <source>
        <dbReference type="Proteomes" id="UP001380186"/>
    </source>
</evidence>
<proteinExistence type="predicted"/>
<evidence type="ECO:0000259" key="1">
    <source>
        <dbReference type="PROSITE" id="PS50075"/>
    </source>
</evidence>
<dbReference type="RefSeq" id="WP_338614419.1">
    <property type="nucleotide sequence ID" value="NZ_AP029022.1"/>
</dbReference>
<feature type="domain" description="Carrier" evidence="1">
    <location>
        <begin position="1"/>
        <end position="78"/>
    </location>
</feature>
<dbReference type="EMBL" id="AP029022">
    <property type="protein sequence ID" value="BEV03533.1"/>
    <property type="molecule type" value="Genomic_DNA"/>
</dbReference>
<dbReference type="PROSITE" id="PS50075">
    <property type="entry name" value="CARRIER"/>
    <property type="match status" value="1"/>
</dbReference>
<dbReference type="InterPro" id="IPR036736">
    <property type="entry name" value="ACP-like_sf"/>
</dbReference>